<dbReference type="InParanoid" id="A0A2T2ZZR8"/>
<proteinExistence type="predicted"/>
<evidence type="ECO:0000313" key="3">
    <source>
        <dbReference type="EMBL" id="PSR80226.1"/>
    </source>
</evidence>
<organism evidence="3 4">
    <name type="scientific">Coniella lustricola</name>
    <dbReference type="NCBI Taxonomy" id="2025994"/>
    <lineage>
        <taxon>Eukaryota</taxon>
        <taxon>Fungi</taxon>
        <taxon>Dikarya</taxon>
        <taxon>Ascomycota</taxon>
        <taxon>Pezizomycotina</taxon>
        <taxon>Sordariomycetes</taxon>
        <taxon>Sordariomycetidae</taxon>
        <taxon>Diaporthales</taxon>
        <taxon>Schizoparmaceae</taxon>
        <taxon>Coniella</taxon>
    </lineage>
</organism>
<feature type="compositionally biased region" description="Basic residues" evidence="1">
    <location>
        <begin position="183"/>
        <end position="195"/>
    </location>
</feature>
<accession>A0A2T2ZZR8</accession>
<dbReference type="AlphaFoldDB" id="A0A2T2ZZR8"/>
<feature type="region of interest" description="Disordered" evidence="1">
    <location>
        <begin position="183"/>
        <end position="222"/>
    </location>
</feature>
<feature type="compositionally biased region" description="Pro residues" evidence="1">
    <location>
        <begin position="207"/>
        <end position="218"/>
    </location>
</feature>
<sequence>MHPGKAGKAQRQETDAKCIGGRLAASFRCGFFWLLGCQGGVCLHCSAANVHCRPLQNTGWSNPNPAPFAVMLNQGRCLGPPKASFTWYALARHSTAQHSTASPELGMPVIHLVISHQPSLQLRSRVMHLDRTWSCQVLASSVVDVAVLWILCHGPPISLSMSDFAQVPPLSISMDCLTSCVHPRHHPRKESKRRTLAPSMSDGPGPKSTPPPAPPPPLDSSSSASCRLLLMLPTAAHHEDATSGAPHETYSRHVAFLFFLLSFFLFPSLILACCFFRQ</sequence>
<evidence type="ECO:0000256" key="2">
    <source>
        <dbReference type="SAM" id="Phobius"/>
    </source>
</evidence>
<keyword evidence="2" id="KW-0812">Transmembrane</keyword>
<evidence type="ECO:0000256" key="1">
    <source>
        <dbReference type="SAM" id="MobiDB-lite"/>
    </source>
</evidence>
<evidence type="ECO:0000313" key="4">
    <source>
        <dbReference type="Proteomes" id="UP000241462"/>
    </source>
</evidence>
<dbReference type="Proteomes" id="UP000241462">
    <property type="component" value="Unassembled WGS sequence"/>
</dbReference>
<dbReference type="EMBL" id="KZ678537">
    <property type="protein sequence ID" value="PSR80226.1"/>
    <property type="molecule type" value="Genomic_DNA"/>
</dbReference>
<feature type="transmembrane region" description="Helical" evidence="2">
    <location>
        <begin position="254"/>
        <end position="276"/>
    </location>
</feature>
<keyword evidence="2" id="KW-1133">Transmembrane helix</keyword>
<reference evidence="3 4" key="1">
    <citation type="journal article" date="2018" name="Mycol. Prog.">
        <title>Coniella lustricola, a new species from submerged detritus.</title>
        <authorList>
            <person name="Raudabaugh D.B."/>
            <person name="Iturriaga T."/>
            <person name="Carver A."/>
            <person name="Mondo S."/>
            <person name="Pangilinan J."/>
            <person name="Lipzen A."/>
            <person name="He G."/>
            <person name="Amirebrahimi M."/>
            <person name="Grigoriev I.V."/>
            <person name="Miller A.N."/>
        </authorList>
    </citation>
    <scope>NUCLEOTIDE SEQUENCE [LARGE SCALE GENOMIC DNA]</scope>
    <source>
        <strain evidence="3 4">B22-T-1</strain>
    </source>
</reference>
<gene>
    <name evidence="3" type="ORF">BD289DRAFT_71989</name>
</gene>
<protein>
    <submittedName>
        <fullName evidence="3">Uncharacterized protein</fullName>
    </submittedName>
</protein>
<name>A0A2T2ZZR8_9PEZI</name>
<keyword evidence="2" id="KW-0472">Membrane</keyword>
<keyword evidence="4" id="KW-1185">Reference proteome</keyword>